<keyword evidence="1" id="KW-0479">Metal-binding</keyword>
<dbReference type="AlphaFoldDB" id="A0A2B4R7H4"/>
<keyword evidence="1" id="KW-0862">Zinc</keyword>
<organism evidence="4 5">
    <name type="scientific">Stylophora pistillata</name>
    <name type="common">Smooth cauliflower coral</name>
    <dbReference type="NCBI Taxonomy" id="50429"/>
    <lineage>
        <taxon>Eukaryota</taxon>
        <taxon>Metazoa</taxon>
        <taxon>Cnidaria</taxon>
        <taxon>Anthozoa</taxon>
        <taxon>Hexacorallia</taxon>
        <taxon>Scleractinia</taxon>
        <taxon>Astrocoeniina</taxon>
        <taxon>Pocilloporidae</taxon>
        <taxon>Stylophora</taxon>
    </lineage>
</organism>
<dbReference type="STRING" id="50429.A0A2B4R7H4"/>
<dbReference type="Proteomes" id="UP000225706">
    <property type="component" value="Unassembled WGS sequence"/>
</dbReference>
<dbReference type="OrthoDB" id="5986202at2759"/>
<name>A0A2B4R7H4_STYPI</name>
<gene>
    <name evidence="4" type="ORF">AWC38_SpisGene23758</name>
</gene>
<evidence type="ECO:0000259" key="3">
    <source>
        <dbReference type="PROSITE" id="PS50157"/>
    </source>
</evidence>
<sequence length="923" mass="103050">MLAICSLCKNYIVKAIQEQQTMTAYISPEIILTPAEEDTPDDTKLPFSPDESSSERSEDEFAESFSRLQVGDDTFLSPDTESTGSTHSEDSSTKNKPRRKLNDFLVACKIEPLEKPWLNWQVSSGATRQRYTKKATEIVTAVLKTISPDSAGDLWHSLISSSAVNKALGLDELPQSEKLYLEALAEAYSNAASWDTRRQVLSIMSGVASSNVISMYIPGLTKYRYTIANLHRLQFGRGTPVPKQPTTRIRIDIKPLEHFISFITSPHLVQDLPFGQRHLKLSSGEVIDVPNLIRHMIPQRIVRQYTQYCQEINFKPFSERTMLRVLSECSASVRKSLQGLDYFAAEGARAFDDRVGMVHQMSENVAGGKEWEKRMTESLKASKLYLKGDLKVHISNSSQVADHCSVFSLSDSSDPDHRQHCDHSHEEICDMCHGLDATLTEIEHAVNEAAFPTAADKDEAIYQMKSAKLAILAWKRHILRSNNQDQARYDVLDQLDSQGSPEVVAIMQNVLKTLKLQHGEITKAYFRLAAKCKGHVRVYLNEGNDVCTGSQFQEALLSHGGIEGVRVVAIDSMEDLVIDDTRKIPGISKLNNFKFNPESITAWRAYGIGSGKDIRLEKQSSECSYRWMGSTFSAGGFKSLSKKQPTQAESEATEKLEVSKTHGEIAGDDSAAFACPQDGCVRVFERHSALVKHLSSEKCTNSLEKRSLLDLAKIAYKSALEEGVGTTPTLQPVPGSERRTDCCNKESWALNLTKKAYRFSEKQKAYLDAKFNIGQTPGRKLDGEVVAREMRRAQGPDGARIFNVAEFLSPQQISSYFSRLAAKVRKQLPDDCDVQAGEEEINFTMARNLAVESTSLQHPIVFDQLDICNIVKNDTLKKLKLGMLQRICQNLELNVPVPSIRRKAPYLALLGEAVSQCSCQIRQ</sequence>
<feature type="region of interest" description="Disordered" evidence="2">
    <location>
        <begin position="34"/>
        <end position="96"/>
    </location>
</feature>
<dbReference type="PANTHER" id="PTHR33845">
    <property type="entry name" value="C2H2-TYPE DOMAIN-CONTAINING PROTEIN"/>
    <property type="match status" value="1"/>
</dbReference>
<evidence type="ECO:0000256" key="1">
    <source>
        <dbReference type="PROSITE-ProRule" id="PRU00042"/>
    </source>
</evidence>
<comment type="caution">
    <text evidence="4">The sequence shown here is derived from an EMBL/GenBank/DDBJ whole genome shotgun (WGS) entry which is preliminary data.</text>
</comment>
<evidence type="ECO:0000256" key="2">
    <source>
        <dbReference type="SAM" id="MobiDB-lite"/>
    </source>
</evidence>
<keyword evidence="1" id="KW-0863">Zinc-finger</keyword>
<evidence type="ECO:0000313" key="4">
    <source>
        <dbReference type="EMBL" id="PFX12307.1"/>
    </source>
</evidence>
<proteinExistence type="predicted"/>
<dbReference type="PROSITE" id="PS50157">
    <property type="entry name" value="ZINC_FINGER_C2H2_2"/>
    <property type="match status" value="1"/>
</dbReference>
<dbReference type="PANTHER" id="PTHR33845:SF1">
    <property type="entry name" value="C2H2-TYPE DOMAIN-CONTAINING PROTEIN"/>
    <property type="match status" value="1"/>
</dbReference>
<accession>A0A2B4R7H4</accession>
<dbReference type="EMBL" id="LSMT01001447">
    <property type="protein sequence ID" value="PFX12307.1"/>
    <property type="molecule type" value="Genomic_DNA"/>
</dbReference>
<dbReference type="InterPro" id="IPR013087">
    <property type="entry name" value="Znf_C2H2_type"/>
</dbReference>
<dbReference type="GO" id="GO:0008270">
    <property type="term" value="F:zinc ion binding"/>
    <property type="evidence" value="ECO:0007669"/>
    <property type="project" value="UniProtKB-KW"/>
</dbReference>
<keyword evidence="5" id="KW-1185">Reference proteome</keyword>
<reference evidence="5" key="1">
    <citation type="journal article" date="2017" name="bioRxiv">
        <title>Comparative analysis of the genomes of Stylophora pistillata and Acropora digitifera provides evidence for extensive differences between species of corals.</title>
        <authorList>
            <person name="Voolstra C.R."/>
            <person name="Li Y."/>
            <person name="Liew Y.J."/>
            <person name="Baumgarten S."/>
            <person name="Zoccola D."/>
            <person name="Flot J.-F."/>
            <person name="Tambutte S."/>
            <person name="Allemand D."/>
            <person name="Aranda M."/>
        </authorList>
    </citation>
    <scope>NUCLEOTIDE SEQUENCE [LARGE SCALE GENOMIC DNA]</scope>
</reference>
<protein>
    <recommendedName>
        <fullName evidence="3">C2H2-type domain-containing protein</fullName>
    </recommendedName>
</protein>
<feature type="domain" description="C2H2-type" evidence="3">
    <location>
        <begin position="673"/>
        <end position="706"/>
    </location>
</feature>
<feature type="compositionally biased region" description="Polar residues" evidence="2">
    <location>
        <begin position="77"/>
        <end position="86"/>
    </location>
</feature>
<evidence type="ECO:0000313" key="5">
    <source>
        <dbReference type="Proteomes" id="UP000225706"/>
    </source>
</evidence>